<dbReference type="PANTHER" id="PTHR11002:SF76">
    <property type="entry name" value="CARBONIC ANHYDRASE"/>
    <property type="match status" value="1"/>
</dbReference>
<comment type="catalytic activity">
    <reaction evidence="6 8">
        <text>hydrogencarbonate + H(+) = CO2 + H2O</text>
        <dbReference type="Rhea" id="RHEA:10748"/>
        <dbReference type="ChEBI" id="CHEBI:15377"/>
        <dbReference type="ChEBI" id="CHEBI:15378"/>
        <dbReference type="ChEBI" id="CHEBI:16526"/>
        <dbReference type="ChEBI" id="CHEBI:17544"/>
        <dbReference type="EC" id="4.2.1.1"/>
    </reaction>
</comment>
<comment type="cofactor">
    <cofactor evidence="7">
        <name>Zn(2+)</name>
        <dbReference type="ChEBI" id="CHEBI:29105"/>
    </cofactor>
    <text evidence="7">Binds 1 zinc ion per subunit.</text>
</comment>
<feature type="binding site" evidence="7">
    <location>
        <position position="107"/>
    </location>
    <ligand>
        <name>Zn(2+)</name>
        <dbReference type="ChEBI" id="CHEBI:29105"/>
    </ligand>
</feature>
<evidence type="ECO:0000256" key="1">
    <source>
        <dbReference type="ARBA" id="ARBA00006217"/>
    </source>
</evidence>
<evidence type="ECO:0000256" key="7">
    <source>
        <dbReference type="PIRSR" id="PIRSR601765-1"/>
    </source>
</evidence>
<dbReference type="SMART" id="SM00947">
    <property type="entry name" value="Pro_CA"/>
    <property type="match status" value="1"/>
</dbReference>
<keyword evidence="3 7" id="KW-0479">Metal-binding</keyword>
<dbReference type="GO" id="GO:0004089">
    <property type="term" value="F:carbonate dehydratase activity"/>
    <property type="evidence" value="ECO:0007669"/>
    <property type="project" value="UniProtKB-UniRule"/>
</dbReference>
<evidence type="ECO:0000256" key="8">
    <source>
        <dbReference type="RuleBase" id="RU003956"/>
    </source>
</evidence>
<dbReference type="InterPro" id="IPR015892">
    <property type="entry name" value="Carbonic_anhydrase_CS"/>
</dbReference>
<protein>
    <recommendedName>
        <fullName evidence="2 8">Carbonic anhydrase</fullName>
        <ecNumber evidence="2 8">4.2.1.1</ecNumber>
    </recommendedName>
    <alternativeName>
        <fullName evidence="8">Carbonate dehydratase</fullName>
    </alternativeName>
</protein>
<dbReference type="GO" id="GO:0015976">
    <property type="term" value="P:carbon utilization"/>
    <property type="evidence" value="ECO:0007669"/>
    <property type="project" value="InterPro"/>
</dbReference>
<dbReference type="SUPFAM" id="SSF53056">
    <property type="entry name" value="beta-carbonic anhydrase, cab"/>
    <property type="match status" value="1"/>
</dbReference>
<organism evidence="9 10">
    <name type="scientific">Candidatus Terasakiella magnetica</name>
    <dbReference type="NCBI Taxonomy" id="1867952"/>
    <lineage>
        <taxon>Bacteria</taxon>
        <taxon>Pseudomonadati</taxon>
        <taxon>Pseudomonadota</taxon>
        <taxon>Alphaproteobacteria</taxon>
        <taxon>Rhodospirillales</taxon>
        <taxon>Terasakiellaceae</taxon>
        <taxon>Terasakiella</taxon>
    </lineage>
</organism>
<feature type="binding site" evidence="7">
    <location>
        <position position="104"/>
    </location>
    <ligand>
        <name>Zn(2+)</name>
        <dbReference type="ChEBI" id="CHEBI:29105"/>
    </ligand>
</feature>
<dbReference type="RefSeq" id="WP_069186358.1">
    <property type="nucleotide sequence ID" value="NZ_FLYE01000003.1"/>
</dbReference>
<evidence type="ECO:0000256" key="4">
    <source>
        <dbReference type="ARBA" id="ARBA00022833"/>
    </source>
</evidence>
<dbReference type="PANTHER" id="PTHR11002">
    <property type="entry name" value="CARBONIC ANHYDRASE"/>
    <property type="match status" value="1"/>
</dbReference>
<dbReference type="EMBL" id="FLYE01000003">
    <property type="protein sequence ID" value="SCA55644.1"/>
    <property type="molecule type" value="Genomic_DNA"/>
</dbReference>
<evidence type="ECO:0000256" key="3">
    <source>
        <dbReference type="ARBA" id="ARBA00022723"/>
    </source>
</evidence>
<dbReference type="PROSITE" id="PS00704">
    <property type="entry name" value="PROK_CO2_ANHYDRASE_1"/>
    <property type="match status" value="1"/>
</dbReference>
<name>A0A1C3REJ2_9PROT</name>
<dbReference type="CDD" id="cd00884">
    <property type="entry name" value="beta_CA_cladeB"/>
    <property type="match status" value="1"/>
</dbReference>
<dbReference type="GO" id="GO:0008270">
    <property type="term" value="F:zinc ion binding"/>
    <property type="evidence" value="ECO:0007669"/>
    <property type="project" value="UniProtKB-UniRule"/>
</dbReference>
<dbReference type="EC" id="4.2.1.1" evidence="2 8"/>
<reference evidence="9 10" key="1">
    <citation type="submission" date="2016-07" db="EMBL/GenBank/DDBJ databases">
        <authorList>
            <person name="Lefevre C.T."/>
        </authorList>
    </citation>
    <scope>NUCLEOTIDE SEQUENCE [LARGE SCALE GENOMIC DNA]</scope>
    <source>
        <strain evidence="9">PR1</strain>
    </source>
</reference>
<keyword evidence="5 8" id="KW-0456">Lyase</keyword>
<accession>A0A1C3REJ2</accession>
<feature type="binding site" evidence="7">
    <location>
        <position position="45"/>
    </location>
    <ligand>
        <name>Zn(2+)</name>
        <dbReference type="ChEBI" id="CHEBI:29105"/>
    </ligand>
</feature>
<gene>
    <name evidence="9" type="ORF">MTBPR1_110083</name>
</gene>
<dbReference type="InterPro" id="IPR045066">
    <property type="entry name" value="Beta_CA_cladeB"/>
</dbReference>
<feature type="binding site" evidence="7">
    <location>
        <position position="43"/>
    </location>
    <ligand>
        <name>Zn(2+)</name>
        <dbReference type="ChEBI" id="CHEBI:29105"/>
    </ligand>
</feature>
<comment type="function">
    <text evidence="8">Reversible hydration of carbon dioxide.</text>
</comment>
<proteinExistence type="inferred from homology"/>
<dbReference type="InterPro" id="IPR001765">
    <property type="entry name" value="Carbonic_anhydrase"/>
</dbReference>
<dbReference type="PROSITE" id="PS00705">
    <property type="entry name" value="PROK_CO2_ANHYDRASE_2"/>
    <property type="match status" value="1"/>
</dbReference>
<keyword evidence="4 7" id="KW-0862">Zinc</keyword>
<dbReference type="Pfam" id="PF00484">
    <property type="entry name" value="Pro_CA"/>
    <property type="match status" value="1"/>
</dbReference>
<dbReference type="Gene3D" id="3.40.1050.10">
    <property type="entry name" value="Carbonic anhydrase"/>
    <property type="match status" value="1"/>
</dbReference>
<keyword evidence="10" id="KW-1185">Reference proteome</keyword>
<dbReference type="Proteomes" id="UP000231658">
    <property type="component" value="Unassembled WGS sequence"/>
</dbReference>
<evidence type="ECO:0000256" key="2">
    <source>
        <dbReference type="ARBA" id="ARBA00012925"/>
    </source>
</evidence>
<evidence type="ECO:0000313" key="10">
    <source>
        <dbReference type="Proteomes" id="UP000231658"/>
    </source>
</evidence>
<comment type="similarity">
    <text evidence="1 8">Belongs to the beta-class carbonic anhydrase family.</text>
</comment>
<evidence type="ECO:0000256" key="5">
    <source>
        <dbReference type="ARBA" id="ARBA00023239"/>
    </source>
</evidence>
<evidence type="ECO:0000256" key="6">
    <source>
        <dbReference type="ARBA" id="ARBA00048348"/>
    </source>
</evidence>
<evidence type="ECO:0000313" key="9">
    <source>
        <dbReference type="EMBL" id="SCA55644.1"/>
    </source>
</evidence>
<dbReference type="STRING" id="1867952.MTBPR1_110083"/>
<dbReference type="AlphaFoldDB" id="A0A1C3REJ2"/>
<dbReference type="InterPro" id="IPR036874">
    <property type="entry name" value="Carbonic_anhydrase_sf"/>
</dbReference>
<sequence>MEATAKLKVGYLKFLQGYYLDHKDTFHDLVENGQHPKTLLISCADSRVEPSIILQNEPGEIFAIRNVGNLVPPHENDTHYHGVSSALEYAVKVLKVENIMIMGHAHCGAIQAAIDTENDPDKLGTEFVHHWVDIAHEVFKNPCCCADSIKSGKRIPREIEYASIVNSMNNLLTFDFVNERVENKELKIYGLHFDIESGQLRAYDRKSGEFGPL</sequence>